<dbReference type="EMBL" id="AP017655">
    <property type="protein sequence ID" value="BAV65810.1"/>
    <property type="molecule type" value="Genomic_DNA"/>
</dbReference>
<organism evidence="2 3">
    <name type="scientific">Sphingobium cloacae</name>
    <dbReference type="NCBI Taxonomy" id="120107"/>
    <lineage>
        <taxon>Bacteria</taxon>
        <taxon>Pseudomonadati</taxon>
        <taxon>Pseudomonadota</taxon>
        <taxon>Alphaproteobacteria</taxon>
        <taxon>Sphingomonadales</taxon>
        <taxon>Sphingomonadaceae</taxon>
        <taxon>Sphingobium</taxon>
    </lineage>
</organism>
<keyword evidence="3" id="KW-1185">Reference proteome</keyword>
<dbReference type="AlphaFoldDB" id="A0A1E1F5K9"/>
<proteinExistence type="predicted"/>
<protein>
    <recommendedName>
        <fullName evidence="1">Anti-sigma factor NepR domain-containing protein</fullName>
    </recommendedName>
</protein>
<evidence type="ECO:0000313" key="3">
    <source>
        <dbReference type="Proteomes" id="UP000218272"/>
    </source>
</evidence>
<sequence>MSPPSLSPFRLPWAWPIASPCDEIQKLLRTLSVLNRMDMHRKTAGRTVTDLDARCGRIVTVAPPSPGEGIGRALHSAYRSIVREGVPDDMMALLAKLDRR</sequence>
<gene>
    <name evidence="2" type="ORF">SCLO_1027700</name>
</gene>
<evidence type="ECO:0000313" key="2">
    <source>
        <dbReference type="EMBL" id="BAV65810.1"/>
    </source>
</evidence>
<dbReference type="Pfam" id="PF18557">
    <property type="entry name" value="NepR"/>
    <property type="match status" value="1"/>
</dbReference>
<feature type="domain" description="Anti-sigma factor NepR" evidence="1">
    <location>
        <begin position="70"/>
        <end position="100"/>
    </location>
</feature>
<evidence type="ECO:0000259" key="1">
    <source>
        <dbReference type="Pfam" id="PF18557"/>
    </source>
</evidence>
<reference evidence="2 3" key="1">
    <citation type="submission" date="2016-10" db="EMBL/GenBank/DDBJ databases">
        <title>Complete Genome Sequence of the Nonylphenol-Degrading Bacterium Sphingobium cloacae JCM 10874T.</title>
        <authorList>
            <person name="Ootsuka M."/>
            <person name="Nishizawa T."/>
            <person name="Ohta H."/>
        </authorList>
    </citation>
    <scope>NUCLEOTIDE SEQUENCE [LARGE SCALE GENOMIC DNA]</scope>
    <source>
        <strain evidence="2 3">JCM 10874</strain>
    </source>
</reference>
<dbReference type="Proteomes" id="UP000218272">
    <property type="component" value="Chromosome SCLO_1"/>
</dbReference>
<accession>A0A1E1F5K9</accession>
<name>A0A1E1F5K9_9SPHN</name>
<dbReference type="InterPro" id="IPR041649">
    <property type="entry name" value="NepR"/>
</dbReference>
<dbReference type="KEGG" id="sclo:SCLO_1027700"/>